<feature type="region of interest" description="Disordered" evidence="5">
    <location>
        <begin position="303"/>
        <end position="418"/>
    </location>
</feature>
<accession>A0A0C9TR35</accession>
<proteinExistence type="predicted"/>
<dbReference type="AlphaFoldDB" id="A0A0C9TR35"/>
<dbReference type="InterPro" id="IPR001245">
    <property type="entry name" value="Ser-Thr/Tyr_kinase_cat_dom"/>
</dbReference>
<dbReference type="InterPro" id="IPR051681">
    <property type="entry name" value="Ser/Thr_Kinases-Pseudokinases"/>
</dbReference>
<dbReference type="HOGENOM" id="CLU_000288_7_18_1"/>
<evidence type="ECO:0000259" key="6">
    <source>
        <dbReference type="PROSITE" id="PS50011"/>
    </source>
</evidence>
<reference evidence="7 8" key="1">
    <citation type="submission" date="2014-06" db="EMBL/GenBank/DDBJ databases">
        <authorList>
            <consortium name="DOE Joint Genome Institute"/>
            <person name="Kuo A."/>
            <person name="Kohler A."/>
            <person name="Nagy L.G."/>
            <person name="Floudas D."/>
            <person name="Copeland A."/>
            <person name="Barry K.W."/>
            <person name="Cichocki N."/>
            <person name="Veneault-Fourrey C."/>
            <person name="LaButti K."/>
            <person name="Lindquist E.A."/>
            <person name="Lipzen A."/>
            <person name="Lundell T."/>
            <person name="Morin E."/>
            <person name="Murat C."/>
            <person name="Sun H."/>
            <person name="Tunlid A."/>
            <person name="Henrissat B."/>
            <person name="Grigoriev I.V."/>
            <person name="Hibbett D.S."/>
            <person name="Martin F."/>
            <person name="Nordberg H.P."/>
            <person name="Cantor M.N."/>
            <person name="Hua S.X."/>
        </authorList>
    </citation>
    <scope>NUCLEOTIDE SEQUENCE [LARGE SCALE GENOMIC DNA]</scope>
    <source>
        <strain evidence="7 8">ATCC 200175</strain>
    </source>
</reference>
<evidence type="ECO:0000313" key="8">
    <source>
        <dbReference type="Proteomes" id="UP000053647"/>
    </source>
</evidence>
<organism evidence="7 8">
    <name type="scientific">Paxillus involutus ATCC 200175</name>
    <dbReference type="NCBI Taxonomy" id="664439"/>
    <lineage>
        <taxon>Eukaryota</taxon>
        <taxon>Fungi</taxon>
        <taxon>Dikarya</taxon>
        <taxon>Basidiomycota</taxon>
        <taxon>Agaricomycotina</taxon>
        <taxon>Agaricomycetes</taxon>
        <taxon>Agaricomycetidae</taxon>
        <taxon>Boletales</taxon>
        <taxon>Paxilineae</taxon>
        <taxon>Paxillaceae</taxon>
        <taxon>Paxillus</taxon>
    </lineage>
</organism>
<evidence type="ECO:0000256" key="2">
    <source>
        <dbReference type="ARBA" id="ARBA00022741"/>
    </source>
</evidence>
<evidence type="ECO:0000313" key="7">
    <source>
        <dbReference type="EMBL" id="KIJ10212.1"/>
    </source>
</evidence>
<dbReference type="SUPFAM" id="SSF56112">
    <property type="entry name" value="Protein kinase-like (PK-like)"/>
    <property type="match status" value="1"/>
</dbReference>
<evidence type="ECO:0000256" key="4">
    <source>
        <dbReference type="ARBA" id="ARBA00022840"/>
    </source>
</evidence>
<dbReference type="InterPro" id="IPR011009">
    <property type="entry name" value="Kinase-like_dom_sf"/>
</dbReference>
<dbReference type="OrthoDB" id="4062651at2759"/>
<keyword evidence="3" id="KW-0418">Kinase</keyword>
<dbReference type="Gene3D" id="1.10.510.10">
    <property type="entry name" value="Transferase(Phosphotransferase) domain 1"/>
    <property type="match status" value="1"/>
</dbReference>
<feature type="domain" description="Protein kinase" evidence="6">
    <location>
        <begin position="73"/>
        <end position="399"/>
    </location>
</feature>
<dbReference type="PANTHER" id="PTHR44329:SF288">
    <property type="entry name" value="MITOGEN-ACTIVATED PROTEIN KINASE KINASE KINASE 20"/>
    <property type="match status" value="1"/>
</dbReference>
<protein>
    <recommendedName>
        <fullName evidence="6">Protein kinase domain-containing protein</fullName>
    </recommendedName>
</protein>
<evidence type="ECO:0000256" key="5">
    <source>
        <dbReference type="SAM" id="MobiDB-lite"/>
    </source>
</evidence>
<keyword evidence="2" id="KW-0547">Nucleotide-binding</keyword>
<evidence type="ECO:0000256" key="1">
    <source>
        <dbReference type="ARBA" id="ARBA00022679"/>
    </source>
</evidence>
<dbReference type="PANTHER" id="PTHR44329">
    <property type="entry name" value="SERINE/THREONINE-PROTEIN KINASE TNNI3K-RELATED"/>
    <property type="match status" value="1"/>
</dbReference>
<dbReference type="GO" id="GO:0004674">
    <property type="term" value="F:protein serine/threonine kinase activity"/>
    <property type="evidence" value="ECO:0007669"/>
    <property type="project" value="TreeGrafter"/>
</dbReference>
<feature type="compositionally biased region" description="Basic and acidic residues" evidence="5">
    <location>
        <begin position="359"/>
        <end position="384"/>
    </location>
</feature>
<sequence length="441" mass="49219">MSNQPGEPPPAASGIRSFIKKVSQLLHSSLRGLSLRKGKESPRTSIIFAAEQNGTPNLTFSRPLPDVTKHIKKKTLYQYDTIGFTDIYRCVLRKPGEPRKTVAVKVFKVPGIGRSPEVLKMHAQKLRAEVHIWSRLSHPNVSSLFGTADGFSHLPALVSQWAENGTLTQYLEDPGRDISKGKRISILVRVAEALHYIHSEPHHVVHGDLTGSNILINGDGQPLISDFTLSSIFAWRSPLSNFQSCAPASFRWTAPELLEQVEKEPSFESDIYSYGCVMLHTMSGQIPYGKMRDIRVLVEKMDGRRPQIPMHPPIEGRHSYETTTPGVDSPVCPASVATLAISTRSARVGRNERKRKEKRGGEKEMKGDETREDERDERRRRETPRQLPNLPGPPTNPFSAEASERVVMKTELPQSNTTQGRILCGWAFIKASSPSEDHQNG</sequence>
<dbReference type="Proteomes" id="UP000053647">
    <property type="component" value="Unassembled WGS sequence"/>
</dbReference>
<name>A0A0C9TR35_PAXIN</name>
<dbReference type="PROSITE" id="PS00109">
    <property type="entry name" value="PROTEIN_KINASE_TYR"/>
    <property type="match status" value="1"/>
</dbReference>
<dbReference type="PROSITE" id="PS50011">
    <property type="entry name" value="PROTEIN_KINASE_DOM"/>
    <property type="match status" value="1"/>
</dbReference>
<evidence type="ECO:0000256" key="3">
    <source>
        <dbReference type="ARBA" id="ARBA00022777"/>
    </source>
</evidence>
<reference evidence="8" key="2">
    <citation type="submission" date="2015-01" db="EMBL/GenBank/DDBJ databases">
        <title>Evolutionary Origins and Diversification of the Mycorrhizal Mutualists.</title>
        <authorList>
            <consortium name="DOE Joint Genome Institute"/>
            <consortium name="Mycorrhizal Genomics Consortium"/>
            <person name="Kohler A."/>
            <person name="Kuo A."/>
            <person name="Nagy L.G."/>
            <person name="Floudas D."/>
            <person name="Copeland A."/>
            <person name="Barry K.W."/>
            <person name="Cichocki N."/>
            <person name="Veneault-Fourrey C."/>
            <person name="LaButti K."/>
            <person name="Lindquist E.A."/>
            <person name="Lipzen A."/>
            <person name="Lundell T."/>
            <person name="Morin E."/>
            <person name="Murat C."/>
            <person name="Riley R."/>
            <person name="Ohm R."/>
            <person name="Sun H."/>
            <person name="Tunlid A."/>
            <person name="Henrissat B."/>
            <person name="Grigoriev I.V."/>
            <person name="Hibbett D.S."/>
            <person name="Martin F."/>
        </authorList>
    </citation>
    <scope>NUCLEOTIDE SEQUENCE [LARGE SCALE GENOMIC DNA]</scope>
    <source>
        <strain evidence="8">ATCC 200175</strain>
    </source>
</reference>
<dbReference type="Pfam" id="PF07714">
    <property type="entry name" value="PK_Tyr_Ser-Thr"/>
    <property type="match status" value="1"/>
</dbReference>
<gene>
    <name evidence="7" type="ORF">PAXINDRAFT_16780</name>
</gene>
<dbReference type="InterPro" id="IPR000719">
    <property type="entry name" value="Prot_kinase_dom"/>
</dbReference>
<dbReference type="EMBL" id="KN819413">
    <property type="protein sequence ID" value="KIJ10212.1"/>
    <property type="molecule type" value="Genomic_DNA"/>
</dbReference>
<dbReference type="GO" id="GO:0005524">
    <property type="term" value="F:ATP binding"/>
    <property type="evidence" value="ECO:0007669"/>
    <property type="project" value="UniProtKB-KW"/>
</dbReference>
<keyword evidence="8" id="KW-1185">Reference proteome</keyword>
<keyword evidence="4" id="KW-0067">ATP-binding</keyword>
<dbReference type="InterPro" id="IPR008266">
    <property type="entry name" value="Tyr_kinase_AS"/>
</dbReference>
<keyword evidence="1" id="KW-0808">Transferase</keyword>